<dbReference type="GO" id="GO:0046872">
    <property type="term" value="F:metal ion binding"/>
    <property type="evidence" value="ECO:0007669"/>
    <property type="project" value="UniProtKB-KW"/>
</dbReference>
<organism evidence="4 5">
    <name type="scientific">Vulcanimicrobium alpinum</name>
    <dbReference type="NCBI Taxonomy" id="3016050"/>
    <lineage>
        <taxon>Bacteria</taxon>
        <taxon>Bacillati</taxon>
        <taxon>Vulcanimicrobiota</taxon>
        <taxon>Vulcanimicrobiia</taxon>
        <taxon>Vulcanimicrobiales</taxon>
        <taxon>Vulcanimicrobiaceae</taxon>
        <taxon>Vulcanimicrobium</taxon>
    </lineage>
</organism>
<dbReference type="PIRSF" id="PIRSF005962">
    <property type="entry name" value="Pept_M20D_amidohydro"/>
    <property type="match status" value="1"/>
</dbReference>
<dbReference type="RefSeq" id="WP_317996707.1">
    <property type="nucleotide sequence ID" value="NZ_AP025523.1"/>
</dbReference>
<evidence type="ECO:0000259" key="3">
    <source>
        <dbReference type="Pfam" id="PF07687"/>
    </source>
</evidence>
<dbReference type="InterPro" id="IPR017439">
    <property type="entry name" value="Amidohydrolase"/>
</dbReference>
<dbReference type="GO" id="GO:0050118">
    <property type="term" value="F:N-acetyldiaminopimelate deacetylase activity"/>
    <property type="evidence" value="ECO:0007669"/>
    <property type="project" value="UniProtKB-ARBA"/>
</dbReference>
<feature type="binding site" evidence="2">
    <location>
        <position position="359"/>
    </location>
    <ligand>
        <name>Mn(2+)</name>
        <dbReference type="ChEBI" id="CHEBI:29035"/>
        <label>2</label>
    </ligand>
</feature>
<feature type="binding site" evidence="2">
    <location>
        <position position="99"/>
    </location>
    <ligand>
        <name>Mn(2+)</name>
        <dbReference type="ChEBI" id="CHEBI:29035"/>
        <label>2</label>
    </ligand>
</feature>
<evidence type="ECO:0000256" key="2">
    <source>
        <dbReference type="PIRSR" id="PIRSR005962-1"/>
    </source>
</evidence>
<dbReference type="FunFam" id="3.30.70.360:FF:000001">
    <property type="entry name" value="N-acetyldiaminopimelate deacetylase"/>
    <property type="match status" value="1"/>
</dbReference>
<dbReference type="KEGG" id="vab:WPS_09570"/>
<evidence type="ECO:0000313" key="4">
    <source>
        <dbReference type="EMBL" id="BDE05681.1"/>
    </source>
</evidence>
<dbReference type="EMBL" id="AP025523">
    <property type="protein sequence ID" value="BDE05681.1"/>
    <property type="molecule type" value="Genomic_DNA"/>
</dbReference>
<dbReference type="PANTHER" id="PTHR11014:SF63">
    <property type="entry name" value="METALLOPEPTIDASE, PUTATIVE (AFU_ORTHOLOGUE AFUA_6G09600)-RELATED"/>
    <property type="match status" value="1"/>
</dbReference>
<feature type="binding site" evidence="2">
    <location>
        <position position="101"/>
    </location>
    <ligand>
        <name>Mn(2+)</name>
        <dbReference type="ChEBI" id="CHEBI:29035"/>
        <label>2</label>
    </ligand>
</feature>
<dbReference type="InterPro" id="IPR036264">
    <property type="entry name" value="Bact_exopeptidase_dim_dom"/>
</dbReference>
<dbReference type="GO" id="GO:0019877">
    <property type="term" value="P:diaminopimelate biosynthetic process"/>
    <property type="evidence" value="ECO:0007669"/>
    <property type="project" value="UniProtKB-ARBA"/>
</dbReference>
<dbReference type="Pfam" id="PF07687">
    <property type="entry name" value="M20_dimer"/>
    <property type="match status" value="1"/>
</dbReference>
<protein>
    <submittedName>
        <fullName evidence="4">Peptidase M20</fullName>
    </submittedName>
</protein>
<sequence>MTTLAIPTDTLISVRRRLHAQPELSMVEHATAAFVAEQLGALGLDEVRTGIGETGVLGTLQGGKPGPVTLLRADMDALPIAELNDVPYRSQHPGVMHACGHDGHVAILLAAAATLAARRAEVPGTLVFCFQPGEEGHAGAQKMIDDGALENPHVDRTFALHLFSGLDVGKIGVRDGAFFASADEFDLTIRGKGGHGAMPQLAVDPIAAGAYLITALQTIVSREVAPKDPAVITVGQFVSGTTFNVIPDQATMKGTVRAFDAEVRRSMPQRMERILKGLAEAMRFEYEFAYHWSYPPTVNARAMNDVVREVGRAELGAGDVVEHDIVMWAEDMSFMQELRPGAYFVVGARGGESTSFPHHNARFDIDERALDVGYRMMVALGLRG</sequence>
<dbReference type="Proteomes" id="UP001317532">
    <property type="component" value="Chromosome"/>
</dbReference>
<dbReference type="Pfam" id="PF01546">
    <property type="entry name" value="Peptidase_M20"/>
    <property type="match status" value="1"/>
</dbReference>
<dbReference type="SUPFAM" id="SSF53187">
    <property type="entry name" value="Zn-dependent exopeptidases"/>
    <property type="match status" value="1"/>
</dbReference>
<dbReference type="NCBIfam" id="TIGR01891">
    <property type="entry name" value="amidohydrolases"/>
    <property type="match status" value="1"/>
</dbReference>
<dbReference type="AlphaFoldDB" id="A0AAN2C958"/>
<dbReference type="PANTHER" id="PTHR11014">
    <property type="entry name" value="PEPTIDASE M20 FAMILY MEMBER"/>
    <property type="match status" value="1"/>
</dbReference>
<feature type="binding site" evidence="2">
    <location>
        <position position="161"/>
    </location>
    <ligand>
        <name>Mn(2+)</name>
        <dbReference type="ChEBI" id="CHEBI:29035"/>
        <label>2</label>
    </ligand>
</feature>
<dbReference type="Gene3D" id="3.40.630.10">
    <property type="entry name" value="Zn peptidases"/>
    <property type="match status" value="1"/>
</dbReference>
<keyword evidence="2" id="KW-0479">Metal-binding</keyword>
<dbReference type="InterPro" id="IPR011650">
    <property type="entry name" value="Peptidase_M20_dimer"/>
</dbReference>
<dbReference type="Gene3D" id="3.30.70.360">
    <property type="match status" value="1"/>
</dbReference>
<feature type="binding site" evidence="2">
    <location>
        <position position="135"/>
    </location>
    <ligand>
        <name>Mn(2+)</name>
        <dbReference type="ChEBI" id="CHEBI:29035"/>
        <label>2</label>
    </ligand>
</feature>
<feature type="domain" description="Peptidase M20 dimerisation" evidence="3">
    <location>
        <begin position="184"/>
        <end position="279"/>
    </location>
</feature>
<proteinExistence type="predicted"/>
<reference evidence="4 5" key="1">
    <citation type="journal article" date="2022" name="ISME Commun">
        <title>Vulcanimicrobium alpinus gen. nov. sp. nov., the first cultivated representative of the candidate phylum 'Eremiobacterota', is a metabolically versatile aerobic anoxygenic phototroph.</title>
        <authorList>
            <person name="Yabe S."/>
            <person name="Muto K."/>
            <person name="Abe K."/>
            <person name="Yokota A."/>
            <person name="Staudigel H."/>
            <person name="Tebo B.M."/>
        </authorList>
    </citation>
    <scope>NUCLEOTIDE SEQUENCE [LARGE SCALE GENOMIC DNA]</scope>
    <source>
        <strain evidence="4 5">WC8-2</strain>
    </source>
</reference>
<keyword evidence="1" id="KW-0378">Hydrolase</keyword>
<accession>A0AAN2C958</accession>
<gene>
    <name evidence="4" type="ORF">WPS_09570</name>
</gene>
<dbReference type="SUPFAM" id="SSF55031">
    <property type="entry name" value="Bacterial exopeptidase dimerisation domain"/>
    <property type="match status" value="1"/>
</dbReference>
<keyword evidence="2" id="KW-0464">Manganese</keyword>
<evidence type="ECO:0000313" key="5">
    <source>
        <dbReference type="Proteomes" id="UP001317532"/>
    </source>
</evidence>
<keyword evidence="5" id="KW-1185">Reference proteome</keyword>
<dbReference type="InterPro" id="IPR002933">
    <property type="entry name" value="Peptidase_M20"/>
</dbReference>
<evidence type="ECO:0000256" key="1">
    <source>
        <dbReference type="ARBA" id="ARBA00022801"/>
    </source>
</evidence>
<name>A0AAN2C958_UNVUL</name>
<comment type="cofactor">
    <cofactor evidence="2">
        <name>Mn(2+)</name>
        <dbReference type="ChEBI" id="CHEBI:29035"/>
    </cofactor>
    <text evidence="2">The Mn(2+) ion enhances activity.</text>
</comment>